<organism evidence="1">
    <name type="scientific">marine sediment metagenome</name>
    <dbReference type="NCBI Taxonomy" id="412755"/>
    <lineage>
        <taxon>unclassified sequences</taxon>
        <taxon>metagenomes</taxon>
        <taxon>ecological metagenomes</taxon>
    </lineage>
</organism>
<protein>
    <submittedName>
        <fullName evidence="1">Uncharacterized protein</fullName>
    </submittedName>
</protein>
<proteinExistence type="predicted"/>
<name>A0A0F9RLW4_9ZZZZ</name>
<gene>
    <name evidence="1" type="ORF">LCGC14_0560910</name>
</gene>
<reference evidence="1" key="1">
    <citation type="journal article" date="2015" name="Nature">
        <title>Complex archaea that bridge the gap between prokaryotes and eukaryotes.</title>
        <authorList>
            <person name="Spang A."/>
            <person name="Saw J.H."/>
            <person name="Jorgensen S.L."/>
            <person name="Zaremba-Niedzwiedzka K."/>
            <person name="Martijn J."/>
            <person name="Lind A.E."/>
            <person name="van Eijk R."/>
            <person name="Schleper C."/>
            <person name="Guy L."/>
            <person name="Ettema T.J."/>
        </authorList>
    </citation>
    <scope>NUCLEOTIDE SEQUENCE</scope>
</reference>
<accession>A0A0F9RLW4</accession>
<evidence type="ECO:0000313" key="1">
    <source>
        <dbReference type="EMBL" id="KKN57545.1"/>
    </source>
</evidence>
<comment type="caution">
    <text evidence="1">The sequence shown here is derived from an EMBL/GenBank/DDBJ whole genome shotgun (WGS) entry which is preliminary data.</text>
</comment>
<dbReference type="AlphaFoldDB" id="A0A0F9RLW4"/>
<sequence>MNHTWIDRNTTGYDNDLLEAHIMAEGWAMLWSCVMETRKALGVRLELTDVMGNNLASLCVFGAWMRRIGQN</sequence>
<dbReference type="EMBL" id="LAZR01000798">
    <property type="protein sequence ID" value="KKN57545.1"/>
    <property type="molecule type" value="Genomic_DNA"/>
</dbReference>